<reference evidence="3 4" key="1">
    <citation type="submission" date="2019-08" db="EMBL/GenBank/DDBJ databases">
        <title>Draft genome sequences of two oriental melons (Cucumis melo L. var makuwa).</title>
        <authorList>
            <person name="Kwon S.-Y."/>
        </authorList>
    </citation>
    <scope>NUCLEOTIDE SEQUENCE [LARGE SCALE GENOMIC DNA]</scope>
    <source>
        <strain evidence="4">cv. Chang Bougi</strain>
        <strain evidence="3">cv. SW 3</strain>
        <tissue evidence="1">Leaf</tissue>
    </source>
</reference>
<dbReference type="AlphaFoldDB" id="A0A5A7TL53"/>
<sequence>MDDPCHAPPCPYLASFHHFSVASITVMVVQSKEKCNKLILESIRDEERQEFIGRLSVWKDEERMRNVSEITTCIAIGQRNTRWILIEPFWRQRRNATVAK</sequence>
<evidence type="ECO:0000313" key="1">
    <source>
        <dbReference type="EMBL" id="KAA0042165.1"/>
    </source>
</evidence>
<dbReference type="Proteomes" id="UP000321947">
    <property type="component" value="Unassembled WGS sequence"/>
</dbReference>
<organism evidence="1 3">
    <name type="scientific">Cucumis melo var. makuwa</name>
    <name type="common">Oriental melon</name>
    <dbReference type="NCBI Taxonomy" id="1194695"/>
    <lineage>
        <taxon>Eukaryota</taxon>
        <taxon>Viridiplantae</taxon>
        <taxon>Streptophyta</taxon>
        <taxon>Embryophyta</taxon>
        <taxon>Tracheophyta</taxon>
        <taxon>Spermatophyta</taxon>
        <taxon>Magnoliopsida</taxon>
        <taxon>eudicotyledons</taxon>
        <taxon>Gunneridae</taxon>
        <taxon>Pentapetalae</taxon>
        <taxon>rosids</taxon>
        <taxon>fabids</taxon>
        <taxon>Cucurbitales</taxon>
        <taxon>Cucurbitaceae</taxon>
        <taxon>Benincaseae</taxon>
        <taxon>Cucumis</taxon>
    </lineage>
</organism>
<dbReference type="Proteomes" id="UP000321393">
    <property type="component" value="Unassembled WGS sequence"/>
</dbReference>
<proteinExistence type="predicted"/>
<dbReference type="EMBL" id="SSTE01016227">
    <property type="protein sequence ID" value="KAA0042165.1"/>
    <property type="molecule type" value="Genomic_DNA"/>
</dbReference>
<gene>
    <name evidence="2" type="ORF">E5676_scaffold124G00260</name>
    <name evidence="1" type="ORF">E6C27_scaffold67G006580</name>
</gene>
<evidence type="ECO:0000313" key="3">
    <source>
        <dbReference type="Proteomes" id="UP000321393"/>
    </source>
</evidence>
<protein>
    <submittedName>
        <fullName evidence="1">Uncharacterized protein</fullName>
    </submittedName>
</protein>
<accession>A0A5A7TL53</accession>
<name>A0A5A7TL53_CUCMM</name>
<evidence type="ECO:0000313" key="4">
    <source>
        <dbReference type="Proteomes" id="UP000321947"/>
    </source>
</evidence>
<comment type="caution">
    <text evidence="1">The sequence shown here is derived from an EMBL/GenBank/DDBJ whole genome shotgun (WGS) entry which is preliminary data.</text>
</comment>
<evidence type="ECO:0000313" key="2">
    <source>
        <dbReference type="EMBL" id="TYK26740.1"/>
    </source>
</evidence>
<dbReference type="EMBL" id="SSTD01003357">
    <property type="protein sequence ID" value="TYK26740.1"/>
    <property type="molecule type" value="Genomic_DNA"/>
</dbReference>